<evidence type="ECO:0000256" key="1">
    <source>
        <dbReference type="SAM" id="MobiDB-lite"/>
    </source>
</evidence>
<organism evidence="2 3">
    <name type="scientific">Pleurodeles waltl</name>
    <name type="common">Iberian ribbed newt</name>
    <dbReference type="NCBI Taxonomy" id="8319"/>
    <lineage>
        <taxon>Eukaryota</taxon>
        <taxon>Metazoa</taxon>
        <taxon>Chordata</taxon>
        <taxon>Craniata</taxon>
        <taxon>Vertebrata</taxon>
        <taxon>Euteleostomi</taxon>
        <taxon>Amphibia</taxon>
        <taxon>Batrachia</taxon>
        <taxon>Caudata</taxon>
        <taxon>Salamandroidea</taxon>
        <taxon>Salamandridae</taxon>
        <taxon>Pleurodelinae</taxon>
        <taxon>Pleurodeles</taxon>
    </lineage>
</organism>
<evidence type="ECO:0000313" key="3">
    <source>
        <dbReference type="Proteomes" id="UP001066276"/>
    </source>
</evidence>
<feature type="compositionally biased region" description="Basic residues" evidence="1">
    <location>
        <begin position="63"/>
        <end position="72"/>
    </location>
</feature>
<evidence type="ECO:0000313" key="2">
    <source>
        <dbReference type="EMBL" id="KAJ1128434.1"/>
    </source>
</evidence>
<comment type="caution">
    <text evidence="2">The sequence shown here is derived from an EMBL/GenBank/DDBJ whole genome shotgun (WGS) entry which is preliminary data.</text>
</comment>
<dbReference type="EMBL" id="JANPWB010000011">
    <property type="protein sequence ID" value="KAJ1128434.1"/>
    <property type="molecule type" value="Genomic_DNA"/>
</dbReference>
<feature type="region of interest" description="Disordered" evidence="1">
    <location>
        <begin position="1"/>
        <end position="22"/>
    </location>
</feature>
<sequence length="212" mass="22819">MGGGRGGSERPEGGWQSSVGPPTYPFCPLTAPRRVLLGPIGPGAAVRIAPPSTPSRYGEPGILRRRGRARPASHREPLTSRRVFYRTPLEPRSSGGQRPTPRRVFGGADQDFWWARDGAYISGIRRGHHLGHSPLVFLFFHFSSPRAAGQIHSPAIPVDAVKLRFPASPVGPTSLPGVGPHGIAKTTNRPTLSEAPLPGPTSNYRSDHGLRR</sequence>
<feature type="region of interest" description="Disordered" evidence="1">
    <location>
        <begin position="49"/>
        <end position="78"/>
    </location>
</feature>
<name>A0AAV7PNH2_PLEWA</name>
<accession>A0AAV7PNH2</accession>
<gene>
    <name evidence="2" type="ORF">NDU88_006813</name>
</gene>
<keyword evidence="3" id="KW-1185">Reference proteome</keyword>
<dbReference type="AlphaFoldDB" id="A0AAV7PNH2"/>
<dbReference type="Proteomes" id="UP001066276">
    <property type="component" value="Chromosome 7"/>
</dbReference>
<feature type="region of interest" description="Disordered" evidence="1">
    <location>
        <begin position="172"/>
        <end position="212"/>
    </location>
</feature>
<proteinExistence type="predicted"/>
<protein>
    <submittedName>
        <fullName evidence="2">Uncharacterized protein</fullName>
    </submittedName>
</protein>
<reference evidence="2" key="1">
    <citation type="journal article" date="2022" name="bioRxiv">
        <title>Sequencing and chromosome-scale assembly of the giantPleurodeles waltlgenome.</title>
        <authorList>
            <person name="Brown T."/>
            <person name="Elewa A."/>
            <person name="Iarovenko S."/>
            <person name="Subramanian E."/>
            <person name="Araus A.J."/>
            <person name="Petzold A."/>
            <person name="Susuki M."/>
            <person name="Suzuki K.-i.T."/>
            <person name="Hayashi T."/>
            <person name="Toyoda A."/>
            <person name="Oliveira C."/>
            <person name="Osipova E."/>
            <person name="Leigh N.D."/>
            <person name="Simon A."/>
            <person name="Yun M.H."/>
        </authorList>
    </citation>
    <scope>NUCLEOTIDE SEQUENCE</scope>
    <source>
        <strain evidence="2">20211129_DDA</strain>
        <tissue evidence="2">Liver</tissue>
    </source>
</reference>